<dbReference type="InterPro" id="IPR050832">
    <property type="entry name" value="Bact_Acetyltransf"/>
</dbReference>
<evidence type="ECO:0000313" key="4">
    <source>
        <dbReference type="EMBL" id="TCL03118.1"/>
    </source>
</evidence>
<keyword evidence="2" id="KW-0012">Acyltransferase</keyword>
<feature type="domain" description="N-acetyltransferase" evidence="3">
    <location>
        <begin position="2"/>
        <end position="152"/>
    </location>
</feature>
<protein>
    <submittedName>
        <fullName evidence="4">Putative acetyltransferase</fullName>
    </submittedName>
</protein>
<evidence type="ECO:0000256" key="1">
    <source>
        <dbReference type="ARBA" id="ARBA00022679"/>
    </source>
</evidence>
<name>A0A4V2Q2K0_9GAMM</name>
<dbReference type="RefSeq" id="WP_132922009.1">
    <property type="nucleotide sequence ID" value="NZ_SJOI01000001.1"/>
</dbReference>
<proteinExistence type="predicted"/>
<evidence type="ECO:0000259" key="3">
    <source>
        <dbReference type="PROSITE" id="PS51186"/>
    </source>
</evidence>
<dbReference type="CDD" id="cd04301">
    <property type="entry name" value="NAT_SF"/>
    <property type="match status" value="1"/>
</dbReference>
<evidence type="ECO:0000256" key="2">
    <source>
        <dbReference type="ARBA" id="ARBA00023315"/>
    </source>
</evidence>
<accession>A0A4V2Q2K0</accession>
<dbReference type="GO" id="GO:0016747">
    <property type="term" value="F:acyltransferase activity, transferring groups other than amino-acyl groups"/>
    <property type="evidence" value="ECO:0007669"/>
    <property type="project" value="InterPro"/>
</dbReference>
<organism evidence="4 5">
    <name type="scientific">Sodalis ligni</name>
    <dbReference type="NCBI Taxonomy" id="2697027"/>
    <lineage>
        <taxon>Bacteria</taxon>
        <taxon>Pseudomonadati</taxon>
        <taxon>Pseudomonadota</taxon>
        <taxon>Gammaproteobacteria</taxon>
        <taxon>Enterobacterales</taxon>
        <taxon>Bruguierivoracaceae</taxon>
        <taxon>Sodalis</taxon>
    </lineage>
</organism>
<dbReference type="EMBL" id="SJOI01000001">
    <property type="protein sequence ID" value="TCL03118.1"/>
    <property type="molecule type" value="Genomic_DNA"/>
</dbReference>
<evidence type="ECO:0000313" key="5">
    <source>
        <dbReference type="Proteomes" id="UP000294555"/>
    </source>
</evidence>
<dbReference type="InterPro" id="IPR000182">
    <property type="entry name" value="GNAT_dom"/>
</dbReference>
<comment type="caution">
    <text evidence="4">The sequence shown here is derived from an EMBL/GenBank/DDBJ whole genome shotgun (WGS) entry which is preliminary data.</text>
</comment>
<dbReference type="InterPro" id="IPR016181">
    <property type="entry name" value="Acyl_CoA_acyltransferase"/>
</dbReference>
<dbReference type="Proteomes" id="UP000294555">
    <property type="component" value="Unassembled WGS sequence"/>
</dbReference>
<gene>
    <name evidence="4" type="ORF">EZJ58_1161</name>
</gene>
<dbReference type="Gene3D" id="3.40.630.30">
    <property type="match status" value="1"/>
</dbReference>
<keyword evidence="1 4" id="KW-0808">Transferase</keyword>
<reference evidence="4 5" key="1">
    <citation type="submission" date="2019-02" db="EMBL/GenBank/DDBJ databases">
        <title>Investigation of anaerobic lignin degradation for improved lignocellulosic biofuels.</title>
        <authorList>
            <person name="Deangelis K."/>
        </authorList>
    </citation>
    <scope>NUCLEOTIDE SEQUENCE [LARGE SCALE GENOMIC DNA]</scope>
    <source>
        <strain evidence="4 5">159R</strain>
    </source>
</reference>
<dbReference type="PANTHER" id="PTHR43877:SF5">
    <property type="entry name" value="BLL8307 PROTEIN"/>
    <property type="match status" value="1"/>
</dbReference>
<keyword evidence="5" id="KW-1185">Reference proteome</keyword>
<dbReference type="SUPFAM" id="SSF55729">
    <property type="entry name" value="Acyl-CoA N-acyltransferases (Nat)"/>
    <property type="match status" value="1"/>
</dbReference>
<dbReference type="PROSITE" id="PS51186">
    <property type="entry name" value="GNAT"/>
    <property type="match status" value="1"/>
</dbReference>
<dbReference type="PANTHER" id="PTHR43877">
    <property type="entry name" value="AMINOALKYLPHOSPHONATE N-ACETYLTRANSFERASE-RELATED-RELATED"/>
    <property type="match status" value="1"/>
</dbReference>
<sequence length="152" mass="17099">MFKISEVDKDDSDLVWLVSELDAFQSELYPAESNHCLDLSTVSDEQFRCVIAHDQDGSPAGCGALLFQANSSAEIKRVYIRPEYRGRKLGELIVTAIETIASEKSSRLLRLETGIYQQPAITLYRRCGYEMCDAFSPYTADPLSVFMCKELP</sequence>
<dbReference type="OrthoDB" id="9803233at2"/>
<dbReference type="Pfam" id="PF00583">
    <property type="entry name" value="Acetyltransf_1"/>
    <property type="match status" value="1"/>
</dbReference>
<dbReference type="AlphaFoldDB" id="A0A4V2Q2K0"/>